<dbReference type="AlphaFoldDB" id="A0AAQ3K8V1"/>
<keyword evidence="2" id="KW-1185">Reference proteome</keyword>
<dbReference type="PANTHER" id="PTHR31371">
    <property type="entry name" value="BNAC09G50660D PROTEIN"/>
    <property type="match status" value="1"/>
</dbReference>
<accession>A0AAQ3K8V1</accession>
<dbReference type="EMBL" id="CP136893">
    <property type="protein sequence ID" value="WOL04089.1"/>
    <property type="molecule type" value="Genomic_DNA"/>
</dbReference>
<sequence length="103" mass="12009">MLSNFDAAGHRQGSVSDFKHKVIRQRQQLKYLREASLWIRIYDYVVRLLGRSIFSIAGRMKQVFELHTKAEPMEYSGNRKKFIVRLSRRRLCPGSAIILEPSG</sequence>
<protein>
    <submittedName>
        <fullName evidence="1">Uncharacterized protein</fullName>
    </submittedName>
</protein>
<name>A0AAQ3K8V1_9LILI</name>
<reference evidence="1 2" key="1">
    <citation type="submission" date="2023-10" db="EMBL/GenBank/DDBJ databases">
        <title>Chromosome-scale genome assembly provides insights into flower coloration mechanisms of Canna indica.</title>
        <authorList>
            <person name="Li C."/>
        </authorList>
    </citation>
    <scope>NUCLEOTIDE SEQUENCE [LARGE SCALE GENOMIC DNA]</scope>
    <source>
        <tissue evidence="1">Flower</tissue>
    </source>
</reference>
<evidence type="ECO:0000313" key="2">
    <source>
        <dbReference type="Proteomes" id="UP001327560"/>
    </source>
</evidence>
<organism evidence="1 2">
    <name type="scientific">Canna indica</name>
    <name type="common">Indian-shot</name>
    <dbReference type="NCBI Taxonomy" id="4628"/>
    <lineage>
        <taxon>Eukaryota</taxon>
        <taxon>Viridiplantae</taxon>
        <taxon>Streptophyta</taxon>
        <taxon>Embryophyta</taxon>
        <taxon>Tracheophyta</taxon>
        <taxon>Spermatophyta</taxon>
        <taxon>Magnoliopsida</taxon>
        <taxon>Liliopsida</taxon>
        <taxon>Zingiberales</taxon>
        <taxon>Cannaceae</taxon>
        <taxon>Canna</taxon>
    </lineage>
</organism>
<dbReference type="PANTHER" id="PTHR31371:SF20">
    <property type="entry name" value="OS12G0146500 PROTEIN"/>
    <property type="match status" value="1"/>
</dbReference>
<evidence type="ECO:0000313" key="1">
    <source>
        <dbReference type="EMBL" id="WOL04089.1"/>
    </source>
</evidence>
<dbReference type="Proteomes" id="UP001327560">
    <property type="component" value="Chromosome 4"/>
</dbReference>
<gene>
    <name evidence="1" type="ORF">Cni_G12810</name>
</gene>
<proteinExistence type="predicted"/>